<organism evidence="2 3">
    <name type="scientific">Ancylostoma caninum</name>
    <name type="common">Dog hookworm</name>
    <dbReference type="NCBI Taxonomy" id="29170"/>
    <lineage>
        <taxon>Eukaryota</taxon>
        <taxon>Metazoa</taxon>
        <taxon>Ecdysozoa</taxon>
        <taxon>Nematoda</taxon>
        <taxon>Chromadorea</taxon>
        <taxon>Rhabditida</taxon>
        <taxon>Rhabditina</taxon>
        <taxon>Rhabditomorpha</taxon>
        <taxon>Strongyloidea</taxon>
        <taxon>Ancylostomatidae</taxon>
        <taxon>Ancylostomatinae</taxon>
        <taxon>Ancylostoma</taxon>
    </lineage>
</organism>
<accession>A0A368FCY1</accession>
<dbReference type="OrthoDB" id="5789114at2759"/>
<evidence type="ECO:0000259" key="1">
    <source>
        <dbReference type="Pfam" id="PF20478"/>
    </source>
</evidence>
<dbReference type="Proteomes" id="UP000252519">
    <property type="component" value="Unassembled WGS sequence"/>
</dbReference>
<dbReference type="InterPro" id="IPR046815">
    <property type="entry name" value="P2RX7_C"/>
</dbReference>
<dbReference type="EMBL" id="JOJR01002403">
    <property type="protein sequence ID" value="RCN28685.1"/>
    <property type="molecule type" value="Genomic_DNA"/>
</dbReference>
<reference evidence="2 3" key="1">
    <citation type="submission" date="2014-10" db="EMBL/GenBank/DDBJ databases">
        <title>Draft genome of the hookworm Ancylostoma caninum.</title>
        <authorList>
            <person name="Mitreva M."/>
        </authorList>
    </citation>
    <scope>NUCLEOTIDE SEQUENCE [LARGE SCALE GENOMIC DNA]</scope>
    <source>
        <strain evidence="2 3">Baltimore</strain>
    </source>
</reference>
<keyword evidence="3" id="KW-1185">Reference proteome</keyword>
<comment type="caution">
    <text evidence="2">The sequence shown here is derived from an EMBL/GenBank/DDBJ whole genome shotgun (WGS) entry which is preliminary data.</text>
</comment>
<evidence type="ECO:0000313" key="2">
    <source>
        <dbReference type="EMBL" id="RCN28685.1"/>
    </source>
</evidence>
<gene>
    <name evidence="2" type="ORF">ANCCAN_25569</name>
</gene>
<proteinExistence type="predicted"/>
<name>A0A368FCY1_ANCCA</name>
<dbReference type="Pfam" id="PF20478">
    <property type="entry name" value="P2RX7_C"/>
    <property type="match status" value="1"/>
</dbReference>
<evidence type="ECO:0000313" key="3">
    <source>
        <dbReference type="Proteomes" id="UP000252519"/>
    </source>
</evidence>
<protein>
    <recommendedName>
        <fullName evidence="1">P2X purinoreceptor 7 intracellular domain-containing protein</fullName>
    </recommendedName>
</protein>
<sequence length="116" mass="13608">MEETSPNVPCPVPMEDPEPDFVRSVFQRRNFSDEIWQKEKDKSLFLILDKVLPEERLSSRDWCILSESRVLRYYAYRSFALWAYGRSGLGNHLELPSCVRAAIVNKFPSRQPSRNL</sequence>
<dbReference type="AlphaFoldDB" id="A0A368FCY1"/>
<feature type="domain" description="P2X purinoreceptor 7 intracellular" evidence="1">
    <location>
        <begin position="68"/>
        <end position="111"/>
    </location>
</feature>